<dbReference type="InterPro" id="IPR051837">
    <property type="entry name" value="SortingNexin/PXDomain-PKLike"/>
</dbReference>
<dbReference type="InterPro" id="IPR001245">
    <property type="entry name" value="Ser-Thr/Tyr_kinase_cat_dom"/>
</dbReference>
<evidence type="ECO:0000256" key="2">
    <source>
        <dbReference type="ARBA" id="ARBA00022490"/>
    </source>
</evidence>
<dbReference type="AlphaFoldDB" id="A0AAN8JDT6"/>
<dbReference type="InterPro" id="IPR000719">
    <property type="entry name" value="Prot_kinase_dom"/>
</dbReference>
<reference evidence="6 7" key="1">
    <citation type="submission" date="2024-01" db="EMBL/GenBank/DDBJ databases">
        <title>The genome of the rayed Mediterranean limpet Patella caerulea (Linnaeus, 1758).</title>
        <authorList>
            <person name="Anh-Thu Weber A."/>
            <person name="Halstead-Nussloch G."/>
        </authorList>
    </citation>
    <scope>NUCLEOTIDE SEQUENCE [LARGE SCALE GENOMIC DNA]</scope>
    <source>
        <strain evidence="6">AATW-2023a</strain>
        <tissue evidence="6">Whole specimen</tissue>
    </source>
</reference>
<dbReference type="GO" id="GO:0006622">
    <property type="term" value="P:protein targeting to lysosome"/>
    <property type="evidence" value="ECO:0007669"/>
    <property type="project" value="TreeGrafter"/>
</dbReference>
<comment type="caution">
    <text evidence="6">The sequence shown here is derived from an EMBL/GenBank/DDBJ whole genome shotgun (WGS) entry which is preliminary data.</text>
</comment>
<name>A0AAN8JDT6_PATCE</name>
<dbReference type="GO" id="GO:0008333">
    <property type="term" value="P:endosome to lysosome transport"/>
    <property type="evidence" value="ECO:0007669"/>
    <property type="project" value="TreeGrafter"/>
</dbReference>
<dbReference type="GO" id="GO:0045022">
    <property type="term" value="P:early endosome to late endosome transport"/>
    <property type="evidence" value="ECO:0007669"/>
    <property type="project" value="TreeGrafter"/>
</dbReference>
<proteinExistence type="predicted"/>
<dbReference type="EMBL" id="JAZGQO010000010">
    <property type="protein sequence ID" value="KAK6175075.1"/>
    <property type="molecule type" value="Genomic_DNA"/>
</dbReference>
<dbReference type="FunFam" id="3.30.1520.10:FF:000010">
    <property type="entry name" value="PX domain-containing protein kinase-like protein isoform X6"/>
    <property type="match status" value="1"/>
</dbReference>
<evidence type="ECO:0000256" key="1">
    <source>
        <dbReference type="ARBA" id="ARBA00004496"/>
    </source>
</evidence>
<dbReference type="Pfam" id="PF07714">
    <property type="entry name" value="PK_Tyr_Ser-Thr"/>
    <property type="match status" value="1"/>
</dbReference>
<evidence type="ECO:0000259" key="4">
    <source>
        <dbReference type="PROSITE" id="PS50011"/>
    </source>
</evidence>
<dbReference type="GO" id="GO:0043271">
    <property type="term" value="P:negative regulation of monoatomic ion transport"/>
    <property type="evidence" value="ECO:0007669"/>
    <property type="project" value="TreeGrafter"/>
</dbReference>
<dbReference type="Proteomes" id="UP001347796">
    <property type="component" value="Unassembled WGS sequence"/>
</dbReference>
<dbReference type="Pfam" id="PF02205">
    <property type="entry name" value="WH2"/>
    <property type="match status" value="1"/>
</dbReference>
<evidence type="ECO:0000256" key="3">
    <source>
        <dbReference type="SAM" id="MobiDB-lite"/>
    </source>
</evidence>
<evidence type="ECO:0000313" key="7">
    <source>
        <dbReference type="Proteomes" id="UP001347796"/>
    </source>
</evidence>
<comment type="subcellular location">
    <subcellularLocation>
        <location evidence="1">Cytoplasm</location>
    </subcellularLocation>
</comment>
<dbReference type="PANTHER" id="PTHR22999">
    <property type="entry name" value="PX SERINE/THREONINE KINASE PXK"/>
    <property type="match status" value="1"/>
</dbReference>
<dbReference type="Gene3D" id="3.30.1520.10">
    <property type="entry name" value="Phox-like domain"/>
    <property type="match status" value="1"/>
</dbReference>
<accession>A0AAN8JDT6</accession>
<dbReference type="PANTHER" id="PTHR22999:SF40">
    <property type="entry name" value="PX DOMAIN-CONTAINING PROTEIN KINASE-LIKE PROTEIN"/>
    <property type="match status" value="1"/>
</dbReference>
<feature type="compositionally biased region" description="Pro residues" evidence="3">
    <location>
        <begin position="495"/>
        <end position="532"/>
    </location>
</feature>
<evidence type="ECO:0000313" key="6">
    <source>
        <dbReference type="EMBL" id="KAK6175075.1"/>
    </source>
</evidence>
<dbReference type="GO" id="GO:0005770">
    <property type="term" value="C:late endosome"/>
    <property type="evidence" value="ECO:0007669"/>
    <property type="project" value="TreeGrafter"/>
</dbReference>
<keyword evidence="2" id="KW-0963">Cytoplasm</keyword>
<dbReference type="SMART" id="SM00312">
    <property type="entry name" value="PX"/>
    <property type="match status" value="1"/>
</dbReference>
<dbReference type="Gene3D" id="1.10.510.10">
    <property type="entry name" value="Transferase(Phosphotransferase) domain 1"/>
    <property type="match status" value="1"/>
</dbReference>
<dbReference type="GO" id="GO:0035091">
    <property type="term" value="F:phosphatidylinositol binding"/>
    <property type="evidence" value="ECO:0007669"/>
    <property type="project" value="InterPro"/>
</dbReference>
<dbReference type="GO" id="GO:0004672">
    <property type="term" value="F:protein kinase activity"/>
    <property type="evidence" value="ECO:0007669"/>
    <property type="project" value="InterPro"/>
</dbReference>
<dbReference type="CDD" id="cd22062">
    <property type="entry name" value="WH2_DdVASP-like"/>
    <property type="match status" value="1"/>
</dbReference>
<organism evidence="6 7">
    <name type="scientific">Patella caerulea</name>
    <name type="common">Rayed Mediterranean limpet</name>
    <dbReference type="NCBI Taxonomy" id="87958"/>
    <lineage>
        <taxon>Eukaryota</taxon>
        <taxon>Metazoa</taxon>
        <taxon>Spiralia</taxon>
        <taxon>Lophotrochozoa</taxon>
        <taxon>Mollusca</taxon>
        <taxon>Gastropoda</taxon>
        <taxon>Patellogastropoda</taxon>
        <taxon>Patelloidea</taxon>
        <taxon>Patellidae</taxon>
        <taxon>Patella</taxon>
    </lineage>
</organism>
<protein>
    <recommendedName>
        <fullName evidence="8">PX domain-containing protein kinase-like protein</fullName>
    </recommendedName>
</protein>
<evidence type="ECO:0000259" key="5">
    <source>
        <dbReference type="PROSITE" id="PS50195"/>
    </source>
</evidence>
<dbReference type="InterPro" id="IPR036871">
    <property type="entry name" value="PX_dom_sf"/>
</dbReference>
<evidence type="ECO:0008006" key="8">
    <source>
        <dbReference type="Google" id="ProtNLM"/>
    </source>
</evidence>
<feature type="compositionally biased region" description="Low complexity" evidence="3">
    <location>
        <begin position="477"/>
        <end position="494"/>
    </location>
</feature>
<dbReference type="InterPro" id="IPR003124">
    <property type="entry name" value="WH2_dom"/>
</dbReference>
<dbReference type="GO" id="GO:0005886">
    <property type="term" value="C:plasma membrane"/>
    <property type="evidence" value="ECO:0007669"/>
    <property type="project" value="TreeGrafter"/>
</dbReference>
<dbReference type="GO" id="GO:0003779">
    <property type="term" value="F:actin binding"/>
    <property type="evidence" value="ECO:0007669"/>
    <property type="project" value="InterPro"/>
</dbReference>
<feature type="domain" description="PX" evidence="5">
    <location>
        <begin position="14"/>
        <end position="126"/>
    </location>
</feature>
<dbReference type="GO" id="GO:0005769">
    <property type="term" value="C:early endosome"/>
    <property type="evidence" value="ECO:0007669"/>
    <property type="project" value="TreeGrafter"/>
</dbReference>
<dbReference type="InterPro" id="IPR011009">
    <property type="entry name" value="Kinase-like_dom_sf"/>
</dbReference>
<keyword evidence="7" id="KW-1185">Reference proteome</keyword>
<dbReference type="PROSITE" id="PS50011">
    <property type="entry name" value="PROTEIN_KINASE_DOM"/>
    <property type="match status" value="1"/>
</dbReference>
<feature type="domain" description="Protein kinase" evidence="4">
    <location>
        <begin position="125"/>
        <end position="416"/>
    </location>
</feature>
<dbReference type="Pfam" id="PF00787">
    <property type="entry name" value="PX"/>
    <property type="match status" value="1"/>
</dbReference>
<dbReference type="SMART" id="SM00220">
    <property type="entry name" value="S_TKc"/>
    <property type="match status" value="1"/>
</dbReference>
<dbReference type="PROSITE" id="PS50195">
    <property type="entry name" value="PX"/>
    <property type="match status" value="1"/>
</dbReference>
<dbReference type="SUPFAM" id="SSF56112">
    <property type="entry name" value="Protein kinase-like (PK-like)"/>
    <property type="match status" value="1"/>
</dbReference>
<dbReference type="GO" id="GO:0005524">
    <property type="term" value="F:ATP binding"/>
    <property type="evidence" value="ECO:0007669"/>
    <property type="project" value="InterPro"/>
</dbReference>
<gene>
    <name evidence="6" type="ORF">SNE40_013612</name>
</gene>
<dbReference type="InterPro" id="IPR001683">
    <property type="entry name" value="PX_dom"/>
</dbReference>
<dbReference type="SUPFAM" id="SSF64268">
    <property type="entry name" value="PX domain"/>
    <property type="match status" value="1"/>
</dbReference>
<sequence>MAVFEKKVAAKVLLDDSESLTASVENAQKTSDHIEYILRVQRGPMKENSWQLTKRYSDFDNLESQLRISNIEFRLPPKKVFGNFDREFIAVRQSGLQEFLQSVLSNHLLAESIYVKKFLDPKTYSTNLSEIALQHVSMIFRSEPKWEVIEPLHEIGTRIRKSYIMVKPLAQPKLKQILSWSDFGPDQYIPEKELTALMALLPTIQHPFILAPLFATSNENGGLVINDFYEKGTLRDHLCKCKAKGHFLKKYANPKIFCPLDMSAIKVYGKQILETLKFLQDKHIPHGHVHAGNIILSDNKCYLIDIHNTLLGLPSYYRPFYAQYKKIQTVELIDVYCFGQLLYEMTFGCPLNAPSCDIFPPECPAQIRSVLESILTTEACKNGIPSISDLFLHPLFADVGQQVVDKPVLKIPHKLKDVLKMAKTQFEQRLHEEQKLISKIKRLSKAKQFHMSEEEKKKRRKSRKKALENGTDDMKDPTSPTSPTSPMSPQSPTSPSVPAPPAPPPPGQAAPAPPPPPGLVAPAAPPPPPAAPPMRSISAPAGAQTEGRGALLSSISSFSKGGLKKATTVDKSGPRI</sequence>
<feature type="region of interest" description="Disordered" evidence="3">
    <location>
        <begin position="441"/>
        <end position="576"/>
    </location>
</feature>